<proteinExistence type="predicted"/>
<dbReference type="Proteomes" id="UP000781932">
    <property type="component" value="Unassembled WGS sequence"/>
</dbReference>
<evidence type="ECO:0000313" key="3">
    <source>
        <dbReference type="Proteomes" id="UP000781932"/>
    </source>
</evidence>
<name>A0A9P6LHM2_9PEZI</name>
<keyword evidence="1" id="KW-1133">Transmembrane helix</keyword>
<accession>A0A9P6LHM2</accession>
<gene>
    <name evidence="2" type="ORF">CkaCkLH20_09608</name>
</gene>
<comment type="caution">
    <text evidence="2">The sequence shown here is derived from an EMBL/GenBank/DDBJ whole genome shotgun (WGS) entry which is preliminary data.</text>
</comment>
<organism evidence="2 3">
    <name type="scientific">Colletotrichum karsti</name>
    <dbReference type="NCBI Taxonomy" id="1095194"/>
    <lineage>
        <taxon>Eukaryota</taxon>
        <taxon>Fungi</taxon>
        <taxon>Dikarya</taxon>
        <taxon>Ascomycota</taxon>
        <taxon>Pezizomycotina</taxon>
        <taxon>Sordariomycetes</taxon>
        <taxon>Hypocreomycetidae</taxon>
        <taxon>Glomerellales</taxon>
        <taxon>Glomerellaceae</taxon>
        <taxon>Colletotrichum</taxon>
        <taxon>Colletotrichum boninense species complex</taxon>
    </lineage>
</organism>
<dbReference type="GeneID" id="62165397"/>
<feature type="transmembrane region" description="Helical" evidence="1">
    <location>
        <begin position="50"/>
        <end position="75"/>
    </location>
</feature>
<dbReference type="RefSeq" id="XP_038742206.1">
    <property type="nucleotide sequence ID" value="XM_038892323.1"/>
</dbReference>
<dbReference type="AlphaFoldDB" id="A0A9P6LHM2"/>
<evidence type="ECO:0000256" key="1">
    <source>
        <dbReference type="SAM" id="Phobius"/>
    </source>
</evidence>
<protein>
    <submittedName>
        <fullName evidence="2">Uncharacterized protein</fullName>
    </submittedName>
</protein>
<dbReference type="EMBL" id="JAATWM020000035">
    <property type="protein sequence ID" value="KAF9872745.1"/>
    <property type="molecule type" value="Genomic_DNA"/>
</dbReference>
<feature type="transmembrane region" description="Helical" evidence="1">
    <location>
        <begin position="95"/>
        <end position="115"/>
    </location>
</feature>
<reference evidence="2" key="1">
    <citation type="submission" date="2020-03" db="EMBL/GenBank/DDBJ databases">
        <authorList>
            <person name="He L."/>
        </authorList>
    </citation>
    <scope>NUCLEOTIDE SEQUENCE</scope>
    <source>
        <strain evidence="2">CkLH20</strain>
    </source>
</reference>
<keyword evidence="1" id="KW-0812">Transmembrane</keyword>
<reference evidence="2" key="2">
    <citation type="submission" date="2020-11" db="EMBL/GenBank/DDBJ databases">
        <title>Whole genome sequencing of Colletotrichum sp.</title>
        <authorList>
            <person name="Li H."/>
        </authorList>
    </citation>
    <scope>NUCLEOTIDE SEQUENCE</scope>
    <source>
        <strain evidence="2">CkLH20</strain>
    </source>
</reference>
<keyword evidence="1" id="KW-0472">Membrane</keyword>
<evidence type="ECO:0000313" key="2">
    <source>
        <dbReference type="EMBL" id="KAF9872745.1"/>
    </source>
</evidence>
<keyword evidence="3" id="KW-1185">Reference proteome</keyword>
<sequence>MDHSSFTSISFDAYDESHSRANPNTITNRAIKLIEACGFPLPGSDMSKTVFLALVVASSVVSYIVAELYTSWVLYLSRFERAPDSRYGVGELSYGQLWSVGGIWLAVTLTTYRVLAFLRRMRRKRAKVHYHVC</sequence>